<proteinExistence type="predicted"/>
<name>A0A7W5CDK2_9BACL</name>
<dbReference type="EMBL" id="JACHXW010000028">
    <property type="protein sequence ID" value="MBB3155743.1"/>
    <property type="molecule type" value="Genomic_DNA"/>
</dbReference>
<dbReference type="AlphaFoldDB" id="A0A7W5CDK2"/>
<dbReference type="GO" id="GO:0003677">
    <property type="term" value="F:DNA binding"/>
    <property type="evidence" value="ECO:0007669"/>
    <property type="project" value="UniProtKB-KW"/>
</dbReference>
<accession>A0A7W5CDK2</accession>
<sequence length="44" mass="4878">MSKEKVTIQQIADSLGLSRNTVSKALNGMSQFLRRLTIKELSAL</sequence>
<dbReference type="InterPro" id="IPR010982">
    <property type="entry name" value="Lambda_DNA-bd_dom_sf"/>
</dbReference>
<protein>
    <submittedName>
        <fullName evidence="1">DNA-binding LacI/PurR family transcriptional regulator</fullName>
    </submittedName>
</protein>
<keyword evidence="1" id="KW-0238">DNA-binding</keyword>
<organism evidence="1 2">
    <name type="scientific">Paenibacillus endophyticus</name>
    <dbReference type="NCBI Taxonomy" id="1294268"/>
    <lineage>
        <taxon>Bacteria</taxon>
        <taxon>Bacillati</taxon>
        <taxon>Bacillota</taxon>
        <taxon>Bacilli</taxon>
        <taxon>Bacillales</taxon>
        <taxon>Paenibacillaceae</taxon>
        <taxon>Paenibacillus</taxon>
    </lineage>
</organism>
<keyword evidence="2" id="KW-1185">Reference proteome</keyword>
<reference evidence="1 2" key="1">
    <citation type="submission" date="2020-08" db="EMBL/GenBank/DDBJ databases">
        <title>Genomic Encyclopedia of Type Strains, Phase III (KMG-III): the genomes of soil and plant-associated and newly described type strains.</title>
        <authorList>
            <person name="Whitman W."/>
        </authorList>
    </citation>
    <scope>NUCLEOTIDE SEQUENCE [LARGE SCALE GENOMIC DNA]</scope>
    <source>
        <strain evidence="1 2">CECT 8234</strain>
    </source>
</reference>
<dbReference type="Proteomes" id="UP000518605">
    <property type="component" value="Unassembled WGS sequence"/>
</dbReference>
<evidence type="ECO:0000313" key="1">
    <source>
        <dbReference type="EMBL" id="MBB3155743.1"/>
    </source>
</evidence>
<gene>
    <name evidence="1" type="ORF">FHS16_005851</name>
</gene>
<dbReference type="Gene3D" id="1.10.260.40">
    <property type="entry name" value="lambda repressor-like DNA-binding domains"/>
    <property type="match status" value="1"/>
</dbReference>
<dbReference type="RefSeq" id="WP_376769711.1">
    <property type="nucleotide sequence ID" value="NZ_CBCSLB010000032.1"/>
</dbReference>
<comment type="caution">
    <text evidence="1">The sequence shown here is derived from an EMBL/GenBank/DDBJ whole genome shotgun (WGS) entry which is preliminary data.</text>
</comment>
<evidence type="ECO:0000313" key="2">
    <source>
        <dbReference type="Proteomes" id="UP000518605"/>
    </source>
</evidence>